<dbReference type="EMBL" id="CABWLC010000016">
    <property type="protein sequence ID" value="VXA86683.1"/>
    <property type="molecule type" value="Genomic_DNA"/>
</dbReference>
<dbReference type="Proteomes" id="UP000439123">
    <property type="component" value="Unassembled WGS sequence"/>
</dbReference>
<evidence type="ECO:0000313" key="3">
    <source>
        <dbReference type="Proteomes" id="UP000439123"/>
    </source>
</evidence>
<name>A0A653L5Z5_AERVE</name>
<evidence type="ECO:0000256" key="1">
    <source>
        <dbReference type="SAM" id="MobiDB-lite"/>
    </source>
</evidence>
<dbReference type="AlphaFoldDB" id="A0A653L5Z5"/>
<feature type="region of interest" description="Disordered" evidence="1">
    <location>
        <begin position="1"/>
        <end position="39"/>
    </location>
</feature>
<organism evidence="2 3">
    <name type="scientific">Aeromonas veronii</name>
    <dbReference type="NCBI Taxonomy" id="654"/>
    <lineage>
        <taxon>Bacteria</taxon>
        <taxon>Pseudomonadati</taxon>
        <taxon>Pseudomonadota</taxon>
        <taxon>Gammaproteobacteria</taxon>
        <taxon>Aeromonadales</taxon>
        <taxon>Aeromonadaceae</taxon>
        <taxon>Aeromonas</taxon>
    </lineage>
</organism>
<evidence type="ECO:0000313" key="2">
    <source>
        <dbReference type="EMBL" id="VXA86683.1"/>
    </source>
</evidence>
<gene>
    <name evidence="2" type="ORF">AERO8C_30238</name>
</gene>
<sequence length="73" mass="8243">MHGTDELAGTGRNLRDGRHQPGAESGADHPQHCAGWAGARRRHRAWPRPRCWYLCAGHRAWPLHHDHPDSDPV</sequence>
<protein>
    <submittedName>
        <fullName evidence="2">Uncharacterized protein</fullName>
    </submittedName>
</protein>
<accession>A0A653L5Z5</accession>
<reference evidence="2 3" key="1">
    <citation type="submission" date="2019-10" db="EMBL/GenBank/DDBJ databases">
        <authorList>
            <person name="Karimi E."/>
        </authorList>
    </citation>
    <scope>NUCLEOTIDE SEQUENCE [LARGE SCALE GENOMIC DNA]</scope>
    <source>
        <strain evidence="2">Aeromonas sp. 8C</strain>
    </source>
</reference>
<feature type="compositionally biased region" description="Basic and acidic residues" evidence="1">
    <location>
        <begin position="13"/>
        <end position="31"/>
    </location>
</feature>
<proteinExistence type="predicted"/>